<accession>A0A1L9BJX0</accession>
<name>A0A1L9BJX0_9BACT</name>
<dbReference type="Gene3D" id="3.10.490.10">
    <property type="entry name" value="Gamma-glutamyl cyclotransferase-like"/>
    <property type="match status" value="1"/>
</dbReference>
<dbReference type="RefSeq" id="WP_071896665.1">
    <property type="nucleotide sequence ID" value="NZ_MPIN01000001.1"/>
</dbReference>
<gene>
    <name evidence="1" type="ORF">BON30_05110</name>
</gene>
<dbReference type="Proteomes" id="UP000182229">
    <property type="component" value="Unassembled WGS sequence"/>
</dbReference>
<protein>
    <submittedName>
        <fullName evidence="1">Gamma-glutamylcyclotransferase</fullName>
    </submittedName>
</protein>
<organism evidence="1 2">
    <name type="scientific">Cystobacter ferrugineus</name>
    <dbReference type="NCBI Taxonomy" id="83449"/>
    <lineage>
        <taxon>Bacteria</taxon>
        <taxon>Pseudomonadati</taxon>
        <taxon>Myxococcota</taxon>
        <taxon>Myxococcia</taxon>
        <taxon>Myxococcales</taxon>
        <taxon>Cystobacterineae</taxon>
        <taxon>Archangiaceae</taxon>
        <taxon>Cystobacter</taxon>
    </lineage>
</organism>
<dbReference type="EMBL" id="MPIN01000001">
    <property type="protein sequence ID" value="OJH42570.1"/>
    <property type="molecule type" value="Genomic_DNA"/>
</dbReference>
<dbReference type="Pfam" id="PF13772">
    <property type="entry name" value="AIG2_2"/>
    <property type="match status" value="1"/>
</dbReference>
<dbReference type="OrthoDB" id="5292660at2"/>
<reference evidence="2" key="1">
    <citation type="submission" date="2016-11" db="EMBL/GenBank/DDBJ databases">
        <authorList>
            <person name="Shukria A."/>
            <person name="Stevens D.C."/>
        </authorList>
    </citation>
    <scope>NUCLEOTIDE SEQUENCE [LARGE SCALE GENOMIC DNA]</scope>
    <source>
        <strain evidence="2">Cbfe23</strain>
    </source>
</reference>
<dbReference type="AlphaFoldDB" id="A0A1L9BJX0"/>
<keyword evidence="1" id="KW-0808">Transferase</keyword>
<reference evidence="1 2" key="2">
    <citation type="submission" date="2016-12" db="EMBL/GenBank/DDBJ databases">
        <title>Draft Genome Sequence of Cystobacter ferrugineus Strain Cbfe23.</title>
        <authorList>
            <person name="Akbar S."/>
            <person name="Dowd S.E."/>
            <person name="Stevens D.C."/>
        </authorList>
    </citation>
    <scope>NUCLEOTIDE SEQUENCE [LARGE SCALE GENOMIC DNA]</scope>
    <source>
        <strain evidence="1 2">Cbfe23</strain>
    </source>
</reference>
<keyword evidence="2" id="KW-1185">Reference proteome</keyword>
<evidence type="ECO:0000313" key="1">
    <source>
        <dbReference type="EMBL" id="OJH42570.1"/>
    </source>
</evidence>
<proteinExistence type="predicted"/>
<sequence length="172" mass="18671">MSSRPSYVWFSFSLALAPGLARERVEGPLLPELPEGEVAAALDMDLLYDVPAPDWGGHVPRLVDAPGRRVMGRVRVMPLESWPQVAKLEEALSLATGERSVRVLTATGAMLSARAFTPPPPVPSPGLVSESYLEALARAAEHAKLPTDYVSRLQAEARLIQSAQRGQARRPR</sequence>
<dbReference type="STRING" id="83449.BON30_05110"/>
<comment type="caution">
    <text evidence="1">The sequence shown here is derived from an EMBL/GenBank/DDBJ whole genome shotgun (WGS) entry which is preliminary data.</text>
</comment>
<dbReference type="GO" id="GO:0016740">
    <property type="term" value="F:transferase activity"/>
    <property type="evidence" value="ECO:0007669"/>
    <property type="project" value="UniProtKB-KW"/>
</dbReference>
<evidence type="ECO:0000313" key="2">
    <source>
        <dbReference type="Proteomes" id="UP000182229"/>
    </source>
</evidence>